<accession>A0A2G9YYN4</accession>
<gene>
    <name evidence="2" type="ORF">COX36_02655</name>
</gene>
<proteinExistence type="predicted"/>
<feature type="transmembrane region" description="Helical" evidence="1">
    <location>
        <begin position="178"/>
        <end position="197"/>
    </location>
</feature>
<feature type="transmembrane region" description="Helical" evidence="1">
    <location>
        <begin position="100"/>
        <end position="121"/>
    </location>
</feature>
<keyword evidence="1" id="KW-0812">Transmembrane</keyword>
<evidence type="ECO:0000256" key="1">
    <source>
        <dbReference type="SAM" id="Phobius"/>
    </source>
</evidence>
<sequence length="229" mass="25956">MFPSFNISVASFALSGLFSILIAWQAFRVWKLQRNRLAGIFFKSIVFFSLYFWVRALASFLFSHSPCVLTGAYILSHVFLGIGVAYTAKFGFTSLNSSRANSIFLVFLILYASDVILNIFLPNHPHFNQELNIIEWGTNKYVGIYHTLLNWSGFLFVCLIFFYQAIKNWDNKLVRTKSLLIAGGLLSSIFLSIPRNIFRTPTFQLIADLGLVLSLGIILLGTTVDQKEK</sequence>
<dbReference type="EMBL" id="PCRP01000043">
    <property type="protein sequence ID" value="PIP23571.1"/>
    <property type="molecule type" value="Genomic_DNA"/>
</dbReference>
<keyword evidence="1" id="KW-1133">Transmembrane helix</keyword>
<feature type="transmembrane region" description="Helical" evidence="1">
    <location>
        <begin position="203"/>
        <end position="224"/>
    </location>
</feature>
<feature type="transmembrane region" description="Helical" evidence="1">
    <location>
        <begin position="68"/>
        <end position="88"/>
    </location>
</feature>
<name>A0A2G9YYN4_9BACT</name>
<feature type="transmembrane region" description="Helical" evidence="1">
    <location>
        <begin position="39"/>
        <end position="62"/>
    </location>
</feature>
<evidence type="ECO:0000313" key="3">
    <source>
        <dbReference type="Proteomes" id="UP000230273"/>
    </source>
</evidence>
<reference evidence="2 3" key="1">
    <citation type="submission" date="2017-09" db="EMBL/GenBank/DDBJ databases">
        <title>Depth-based differentiation of microbial function through sediment-hosted aquifers and enrichment of novel symbionts in the deep terrestrial subsurface.</title>
        <authorList>
            <person name="Probst A.J."/>
            <person name="Ladd B."/>
            <person name="Jarett J.K."/>
            <person name="Geller-Mcgrath D.E."/>
            <person name="Sieber C.M."/>
            <person name="Emerson J.B."/>
            <person name="Anantharaman K."/>
            <person name="Thomas B.C."/>
            <person name="Malmstrom R."/>
            <person name="Stieglmeier M."/>
            <person name="Klingl A."/>
            <person name="Woyke T."/>
            <person name="Ryan C.M."/>
            <person name="Banfield J.F."/>
        </authorList>
    </citation>
    <scope>NUCLEOTIDE SEQUENCE [LARGE SCALE GENOMIC DNA]</scope>
    <source>
        <strain evidence="2">CG23_combo_of_CG06-09_8_20_14_all_38_19</strain>
    </source>
</reference>
<protein>
    <recommendedName>
        <fullName evidence="4">Histidine kinase N-terminal 7TM region domain-containing protein</fullName>
    </recommendedName>
</protein>
<evidence type="ECO:0008006" key="4">
    <source>
        <dbReference type="Google" id="ProtNLM"/>
    </source>
</evidence>
<comment type="caution">
    <text evidence="2">The sequence shown here is derived from an EMBL/GenBank/DDBJ whole genome shotgun (WGS) entry which is preliminary data.</text>
</comment>
<keyword evidence="1" id="KW-0472">Membrane</keyword>
<evidence type="ECO:0000313" key="2">
    <source>
        <dbReference type="EMBL" id="PIP23571.1"/>
    </source>
</evidence>
<dbReference type="Proteomes" id="UP000230273">
    <property type="component" value="Unassembled WGS sequence"/>
</dbReference>
<dbReference type="AlphaFoldDB" id="A0A2G9YYN4"/>
<organism evidence="2 3">
    <name type="scientific">Candidatus Nealsonbacteria bacterium CG23_combo_of_CG06-09_8_20_14_all_38_19</name>
    <dbReference type="NCBI Taxonomy" id="1974721"/>
    <lineage>
        <taxon>Bacteria</taxon>
        <taxon>Candidatus Nealsoniibacteriota</taxon>
    </lineage>
</organism>
<feature type="transmembrane region" description="Helical" evidence="1">
    <location>
        <begin position="6"/>
        <end position="27"/>
    </location>
</feature>
<feature type="transmembrane region" description="Helical" evidence="1">
    <location>
        <begin position="141"/>
        <end position="166"/>
    </location>
</feature>